<reference evidence="2" key="1">
    <citation type="journal article" date="2021" name="bioRxiv">
        <title>Whole Genome Assembly and Annotation of Northern Wild Rice, Zizania palustris L., Supports a Whole Genome Duplication in the Zizania Genus.</title>
        <authorList>
            <person name="Haas M."/>
            <person name="Kono T."/>
            <person name="Macchietto M."/>
            <person name="Millas R."/>
            <person name="McGilp L."/>
            <person name="Shao M."/>
            <person name="Duquette J."/>
            <person name="Hirsch C.N."/>
            <person name="Kimball J."/>
        </authorList>
    </citation>
    <scope>NUCLEOTIDE SEQUENCE</scope>
    <source>
        <tissue evidence="2">Fresh leaf tissue</tissue>
    </source>
</reference>
<evidence type="ECO:0000313" key="3">
    <source>
        <dbReference type="Proteomes" id="UP000729402"/>
    </source>
</evidence>
<gene>
    <name evidence="2" type="ORF">GUJ93_ZPchr0014g46523</name>
</gene>
<organism evidence="2 3">
    <name type="scientific">Zizania palustris</name>
    <name type="common">Northern wild rice</name>
    <dbReference type="NCBI Taxonomy" id="103762"/>
    <lineage>
        <taxon>Eukaryota</taxon>
        <taxon>Viridiplantae</taxon>
        <taxon>Streptophyta</taxon>
        <taxon>Embryophyta</taxon>
        <taxon>Tracheophyta</taxon>
        <taxon>Spermatophyta</taxon>
        <taxon>Magnoliopsida</taxon>
        <taxon>Liliopsida</taxon>
        <taxon>Poales</taxon>
        <taxon>Poaceae</taxon>
        <taxon>BOP clade</taxon>
        <taxon>Oryzoideae</taxon>
        <taxon>Oryzeae</taxon>
        <taxon>Zizaniinae</taxon>
        <taxon>Zizania</taxon>
    </lineage>
</organism>
<evidence type="ECO:0000256" key="1">
    <source>
        <dbReference type="SAM" id="MobiDB-lite"/>
    </source>
</evidence>
<dbReference type="AlphaFoldDB" id="A0A8J5TB77"/>
<protein>
    <submittedName>
        <fullName evidence="2">Uncharacterized protein</fullName>
    </submittedName>
</protein>
<feature type="region of interest" description="Disordered" evidence="1">
    <location>
        <begin position="1"/>
        <end position="79"/>
    </location>
</feature>
<reference evidence="2" key="2">
    <citation type="submission" date="2021-02" db="EMBL/GenBank/DDBJ databases">
        <authorList>
            <person name="Kimball J.A."/>
            <person name="Haas M.W."/>
            <person name="Macchietto M."/>
            <person name="Kono T."/>
            <person name="Duquette J."/>
            <person name="Shao M."/>
        </authorList>
    </citation>
    <scope>NUCLEOTIDE SEQUENCE</scope>
    <source>
        <tissue evidence="2">Fresh leaf tissue</tissue>
    </source>
</reference>
<sequence length="79" mass="7983">MLQSHRLPDGQGRHGLGPGDQLPLHPPLGKSTVGDEEEASPPPPLLDHDLSSPAASTAGAVAASAASRALASRAMTEIN</sequence>
<keyword evidence="3" id="KW-1185">Reference proteome</keyword>
<proteinExistence type="predicted"/>
<dbReference type="Proteomes" id="UP000729402">
    <property type="component" value="Unassembled WGS sequence"/>
</dbReference>
<accession>A0A8J5TB77</accession>
<feature type="compositionally biased region" description="Basic and acidic residues" evidence="1">
    <location>
        <begin position="1"/>
        <end position="12"/>
    </location>
</feature>
<evidence type="ECO:0000313" key="2">
    <source>
        <dbReference type="EMBL" id="KAG8082192.1"/>
    </source>
</evidence>
<name>A0A8J5TB77_ZIZPA</name>
<feature type="compositionally biased region" description="Low complexity" evidence="1">
    <location>
        <begin position="51"/>
        <end position="79"/>
    </location>
</feature>
<comment type="caution">
    <text evidence="2">The sequence shown here is derived from an EMBL/GenBank/DDBJ whole genome shotgun (WGS) entry which is preliminary data.</text>
</comment>
<dbReference type="EMBL" id="JAAALK010000086">
    <property type="protein sequence ID" value="KAG8082192.1"/>
    <property type="molecule type" value="Genomic_DNA"/>
</dbReference>